<dbReference type="Proteomes" id="UP000309885">
    <property type="component" value="Unassembled WGS sequence"/>
</dbReference>
<dbReference type="EMBL" id="VBWO01000007">
    <property type="protein sequence ID" value="TLF39131.1"/>
    <property type="molecule type" value="Genomic_DNA"/>
</dbReference>
<proteinExistence type="predicted"/>
<gene>
    <name evidence="1" type="ORF">FEI15_08850</name>
</gene>
<comment type="caution">
    <text evidence="1">The sequence shown here is derived from an EMBL/GenBank/DDBJ whole genome shotgun (WGS) entry which is preliminary data.</text>
</comment>
<protein>
    <submittedName>
        <fullName evidence="1">Uncharacterized protein</fullName>
    </submittedName>
</protein>
<sequence>MYTKSLHVGAEVEYFLHNSYNCKKTVQLQCTTNLPLDCNGDQLTNDAGTVYYVKPSPVSKEVLKTTATRPNRYAAQTFVLSFTTMTWDN</sequence>
<name>A0A5R8LPH2_LACZE</name>
<accession>A0A5R8LPH2</accession>
<dbReference type="AlphaFoldDB" id="A0A5R8LPH2"/>
<evidence type="ECO:0000313" key="2">
    <source>
        <dbReference type="Proteomes" id="UP000309885"/>
    </source>
</evidence>
<organism evidence="1 2">
    <name type="scientific">Lacticaseibacillus zeae</name>
    <name type="common">Lactobacillus zeae</name>
    <dbReference type="NCBI Taxonomy" id="57037"/>
    <lineage>
        <taxon>Bacteria</taxon>
        <taxon>Bacillati</taxon>
        <taxon>Bacillota</taxon>
        <taxon>Bacilli</taxon>
        <taxon>Lactobacillales</taxon>
        <taxon>Lactobacillaceae</taxon>
        <taxon>Lacticaseibacillus</taxon>
    </lineage>
</organism>
<evidence type="ECO:0000313" key="1">
    <source>
        <dbReference type="EMBL" id="TLF39131.1"/>
    </source>
</evidence>
<reference evidence="1 2" key="1">
    <citation type="submission" date="2019-05" db="EMBL/GenBank/DDBJ databases">
        <title>Genome-based reclassification of Lactobacillus casei as Lactobacillus casei subsp. casei. subsp.nov., description of Lactobacillus casei subsp. zeae subsp. nov., and emended description of Lactobacillus casei.</title>
        <authorList>
            <person name="Huang C.-H."/>
        </authorList>
    </citation>
    <scope>NUCLEOTIDE SEQUENCE [LARGE SCALE GENOMIC DNA]</scope>
    <source>
        <strain evidence="1 2">CRBIP24.44</strain>
    </source>
</reference>